<gene>
    <name evidence="2" type="ORF">HINF_LOCUS14989</name>
    <name evidence="3" type="ORF">HINF_LOCUS1901</name>
</gene>
<dbReference type="AlphaFoldDB" id="A0AA86NWW5"/>
<dbReference type="EMBL" id="CATOUU010000380">
    <property type="protein sequence ID" value="CAI9927344.1"/>
    <property type="molecule type" value="Genomic_DNA"/>
</dbReference>
<organism evidence="2">
    <name type="scientific">Hexamita inflata</name>
    <dbReference type="NCBI Taxonomy" id="28002"/>
    <lineage>
        <taxon>Eukaryota</taxon>
        <taxon>Metamonada</taxon>
        <taxon>Diplomonadida</taxon>
        <taxon>Hexamitidae</taxon>
        <taxon>Hexamitinae</taxon>
        <taxon>Hexamita</taxon>
    </lineage>
</organism>
<keyword evidence="1" id="KW-0472">Membrane</keyword>
<feature type="transmembrane region" description="Helical" evidence="1">
    <location>
        <begin position="63"/>
        <end position="82"/>
    </location>
</feature>
<keyword evidence="4" id="KW-1185">Reference proteome</keyword>
<evidence type="ECO:0000313" key="4">
    <source>
        <dbReference type="Proteomes" id="UP001642409"/>
    </source>
</evidence>
<keyword evidence="1" id="KW-0812">Transmembrane</keyword>
<keyword evidence="1" id="KW-1133">Transmembrane helix</keyword>
<feature type="transmembrane region" description="Helical" evidence="1">
    <location>
        <begin position="32"/>
        <end position="51"/>
    </location>
</feature>
<accession>A0AA86NWW5</accession>
<proteinExistence type="predicted"/>
<protein>
    <submittedName>
        <fullName evidence="3">Hypothetical_protein</fullName>
    </submittedName>
</protein>
<evidence type="ECO:0000313" key="2">
    <source>
        <dbReference type="EMBL" id="CAI9927344.1"/>
    </source>
</evidence>
<name>A0AA86NWW5_9EUKA</name>
<dbReference type="EMBL" id="CAXDID020000003">
    <property type="protein sequence ID" value="CAL5972430.1"/>
    <property type="molecule type" value="Genomic_DNA"/>
</dbReference>
<reference evidence="3 4" key="2">
    <citation type="submission" date="2024-07" db="EMBL/GenBank/DDBJ databases">
        <authorList>
            <person name="Akdeniz Z."/>
        </authorList>
    </citation>
    <scope>NUCLEOTIDE SEQUENCE [LARGE SCALE GENOMIC DNA]</scope>
</reference>
<comment type="caution">
    <text evidence="2">The sequence shown here is derived from an EMBL/GenBank/DDBJ whole genome shotgun (WGS) entry which is preliminary data.</text>
</comment>
<dbReference type="Proteomes" id="UP001642409">
    <property type="component" value="Unassembled WGS sequence"/>
</dbReference>
<evidence type="ECO:0000256" key="1">
    <source>
        <dbReference type="SAM" id="Phobius"/>
    </source>
</evidence>
<sequence length="192" mass="21290">MNNVNYAVYRDRIYQPMSPIRMFKKPGVPRCFSYLSIIFIIVGVVLLITVAGNGSQSFENFGVIAGGAVCAFIGVAMGMYSISSCCLVQSCAYIMFPCCVGESERKALEEQAVVRTPMLNVVRMTQVTIPQNQVNQMNQQIAQQQQQQAQPVQNQMQVQQQFVNQQNVAKPYMPVPVSAITAPIQLEISPVM</sequence>
<evidence type="ECO:0000313" key="3">
    <source>
        <dbReference type="EMBL" id="CAL5972430.1"/>
    </source>
</evidence>
<reference evidence="2" key="1">
    <citation type="submission" date="2023-06" db="EMBL/GenBank/DDBJ databases">
        <authorList>
            <person name="Kurt Z."/>
        </authorList>
    </citation>
    <scope>NUCLEOTIDE SEQUENCE</scope>
</reference>